<evidence type="ECO:0008006" key="4">
    <source>
        <dbReference type="Google" id="ProtNLM"/>
    </source>
</evidence>
<feature type="region of interest" description="Disordered" evidence="1">
    <location>
        <begin position="1"/>
        <end position="42"/>
    </location>
</feature>
<dbReference type="Gene3D" id="3.30.530.20">
    <property type="match status" value="1"/>
</dbReference>
<accession>A0AAE9WUB6</accession>
<sequence>MNDHCNSLNDNSKNSGMESNFSKKAVSTNGGQNEINSNEISSNEINSNEINSNEINSDILYNLENNYESHNNSNTINYGIDICNKNSIKRDIYNNSLNENIIGNVDNEGNEEIINSPDNFLTMSKNVHIFHSVQILIPKLKKGKNNEKETCQNRNETQNDEETKQENSDSPISKNNDKKFNILNNVYKNFKIYENEINQIEENKINDEDKINFVPNNLVKQIDIIKINKDMSEFYNDILEGINNFNLCKIRKSYHCIKNIFLKKYYNEKMIKTFMENILVSEILYRYKIIKKIEILFNTTVEDSQECILNYSVISQKKYQNFILDYMIDLLDINGKTCPLKLAVHANDDHDSYNYNTDNENKNDKLRRTFNANNQESILEEDRFKDIKNYENTTLIYEQLLCENSKKKEIAEIEQNKHRLEKEDKKKHASNKHIKNSYINFDNFQLAYEDIDNIIYYFVTQNEFNDIAKKANSLKKYNNNNSNSSIIRNENKQGHINTVIYFYLDLTIPFNFLYVVATVTESEVFKLWFPFYSFPFKFGVSDCKIIKKRGFGDKIIYTRIAMPWIISDRYLLFDTWICEDFEFSKGIYIYTSSVTNSSGNMNLGDDISKCEEINITMYGLILPKNQEETNIKYYIEICPNMHVNEYLISFLTKVFAKRCLSQFITACKNFETNKEYNDEMKKNNEFYDQLRKVAEECKIYN</sequence>
<evidence type="ECO:0000313" key="2">
    <source>
        <dbReference type="EMBL" id="WBY56648.1"/>
    </source>
</evidence>
<evidence type="ECO:0000256" key="1">
    <source>
        <dbReference type="SAM" id="MobiDB-lite"/>
    </source>
</evidence>
<dbReference type="InterPro" id="IPR023393">
    <property type="entry name" value="START-like_dom_sf"/>
</dbReference>
<gene>
    <name evidence="2" type="ORF">Py17XNL_000801698</name>
</gene>
<reference evidence="2" key="1">
    <citation type="submission" date="2023-01" db="EMBL/GenBank/DDBJ databases">
        <title>Long-Read Genome Assembly and Gene Model Annotations for the Rodent Malaria Parasite Plasmodium yoelii 17XNL.</title>
        <authorList>
            <person name="Mitchell G.J."/>
            <person name="Sebastian A."/>
            <person name="Albert I."/>
            <person name="Lindner S.E."/>
        </authorList>
    </citation>
    <scope>NUCLEOTIDE SEQUENCE</scope>
    <source>
        <strain evidence="2">17XNL clone 1.1</strain>
    </source>
</reference>
<evidence type="ECO:0000313" key="3">
    <source>
        <dbReference type="Proteomes" id="UP001054126"/>
    </source>
</evidence>
<dbReference type="SUPFAM" id="SSF55961">
    <property type="entry name" value="Bet v1-like"/>
    <property type="match status" value="1"/>
</dbReference>
<proteinExistence type="predicted"/>
<feature type="compositionally biased region" description="Polar residues" evidence="1">
    <location>
        <begin position="1"/>
        <end position="32"/>
    </location>
</feature>
<dbReference type="Proteomes" id="UP001054126">
    <property type="component" value="Chromosome 8"/>
</dbReference>
<protein>
    <recommendedName>
        <fullName evidence="4">START domain-containing protein</fullName>
    </recommendedName>
</protein>
<dbReference type="EMBL" id="CP115532">
    <property type="protein sequence ID" value="WBY56648.1"/>
    <property type="molecule type" value="Genomic_DNA"/>
</dbReference>
<feature type="region of interest" description="Disordered" evidence="1">
    <location>
        <begin position="144"/>
        <end position="176"/>
    </location>
</feature>
<organism evidence="2 3">
    <name type="scientific">Plasmodium yoelii yoelii</name>
    <dbReference type="NCBI Taxonomy" id="73239"/>
    <lineage>
        <taxon>Eukaryota</taxon>
        <taxon>Sar</taxon>
        <taxon>Alveolata</taxon>
        <taxon>Apicomplexa</taxon>
        <taxon>Aconoidasida</taxon>
        <taxon>Haemosporida</taxon>
        <taxon>Plasmodiidae</taxon>
        <taxon>Plasmodium</taxon>
        <taxon>Plasmodium (Vinckeia)</taxon>
    </lineage>
</organism>
<feature type="compositionally biased region" description="Low complexity" evidence="1">
    <location>
        <begin position="33"/>
        <end position="42"/>
    </location>
</feature>
<dbReference type="AlphaFoldDB" id="A0AAE9WUB6"/>
<name>A0AAE9WUB6_PLAYO</name>